<dbReference type="PANTHER" id="PTHR30448">
    <property type="entry name" value="RNASE ADAPTER PROTEIN RAPZ"/>
    <property type="match status" value="1"/>
</dbReference>
<dbReference type="InterPro" id="IPR005337">
    <property type="entry name" value="RapZ-like"/>
</dbReference>
<gene>
    <name evidence="2" type="ORF">ACFPN6_36915</name>
</gene>
<evidence type="ECO:0000313" key="3">
    <source>
        <dbReference type="Proteomes" id="UP001596156"/>
    </source>
</evidence>
<evidence type="ECO:0000313" key="2">
    <source>
        <dbReference type="EMBL" id="MFC5229995.1"/>
    </source>
</evidence>
<dbReference type="InterPro" id="IPR053931">
    <property type="entry name" value="RapZ_C"/>
</dbReference>
<sequence length="134" mass="14507">MTIRIISFGYGHGPTPTADLVFDLRALLRNPFHNPELKHRTGLDQEVYDHVMATPGAERLAFNAVATARGLAEDTGADVTIAWGCTGGRHRSVGLARASYELLRAVGDEATIEHRDVDQALLPAGVHNREPGRA</sequence>
<evidence type="ECO:0000259" key="1">
    <source>
        <dbReference type="Pfam" id="PF22740"/>
    </source>
</evidence>
<organism evidence="2 3">
    <name type="scientific">Streptomyces fimbriatus</name>
    <dbReference type="NCBI Taxonomy" id="68197"/>
    <lineage>
        <taxon>Bacteria</taxon>
        <taxon>Bacillati</taxon>
        <taxon>Actinomycetota</taxon>
        <taxon>Actinomycetes</taxon>
        <taxon>Kitasatosporales</taxon>
        <taxon>Streptomycetaceae</taxon>
        <taxon>Streptomyces</taxon>
    </lineage>
</organism>
<protein>
    <submittedName>
        <fullName evidence="2">RNase adapter RapZ</fullName>
    </submittedName>
</protein>
<dbReference type="EMBL" id="JBHSKL010000063">
    <property type="protein sequence ID" value="MFC5229995.1"/>
    <property type="molecule type" value="Genomic_DNA"/>
</dbReference>
<accession>A0ABW0DMG5</accession>
<feature type="domain" description="RapZ C-terminal" evidence="1">
    <location>
        <begin position="1"/>
        <end position="117"/>
    </location>
</feature>
<name>A0ABW0DMG5_STRFI</name>
<comment type="caution">
    <text evidence="2">The sequence shown here is derived from an EMBL/GenBank/DDBJ whole genome shotgun (WGS) entry which is preliminary data.</text>
</comment>
<dbReference type="Proteomes" id="UP001596156">
    <property type="component" value="Unassembled WGS sequence"/>
</dbReference>
<dbReference type="Pfam" id="PF22740">
    <property type="entry name" value="PapZ_C"/>
    <property type="match status" value="1"/>
</dbReference>
<dbReference type="RefSeq" id="WP_344646152.1">
    <property type="nucleotide sequence ID" value="NZ_BAAASS010000031.1"/>
</dbReference>
<keyword evidence="3" id="KW-1185">Reference proteome</keyword>
<dbReference type="PANTHER" id="PTHR30448:SF0">
    <property type="entry name" value="RNASE ADAPTER PROTEIN RAPZ"/>
    <property type="match status" value="1"/>
</dbReference>
<reference evidence="3" key="1">
    <citation type="journal article" date="2019" name="Int. J. Syst. Evol. Microbiol.">
        <title>The Global Catalogue of Microorganisms (GCM) 10K type strain sequencing project: providing services to taxonomists for standard genome sequencing and annotation.</title>
        <authorList>
            <consortium name="The Broad Institute Genomics Platform"/>
            <consortium name="The Broad Institute Genome Sequencing Center for Infectious Disease"/>
            <person name="Wu L."/>
            <person name="Ma J."/>
        </authorList>
    </citation>
    <scope>NUCLEOTIDE SEQUENCE [LARGE SCALE GENOMIC DNA]</scope>
    <source>
        <strain evidence="3">CCM 8479</strain>
    </source>
</reference>
<proteinExistence type="predicted"/>